<evidence type="ECO:0000313" key="2">
    <source>
        <dbReference type="EnsemblFungi" id="MAPG_09428T0"/>
    </source>
</evidence>
<reference evidence="1" key="1">
    <citation type="submission" date="2010-05" db="EMBL/GenBank/DDBJ databases">
        <title>The Genome Sequence of Magnaporthe poae strain ATCC 64411.</title>
        <authorList>
            <consortium name="The Broad Institute Genome Sequencing Platform"/>
            <consortium name="Broad Institute Genome Sequencing Center for Infectious Disease"/>
            <person name="Ma L.-J."/>
            <person name="Dead R."/>
            <person name="Young S."/>
            <person name="Zeng Q."/>
            <person name="Koehrsen M."/>
            <person name="Alvarado L."/>
            <person name="Berlin A."/>
            <person name="Chapman S.B."/>
            <person name="Chen Z."/>
            <person name="Freedman E."/>
            <person name="Gellesch M."/>
            <person name="Goldberg J."/>
            <person name="Griggs A."/>
            <person name="Gujja S."/>
            <person name="Heilman E.R."/>
            <person name="Heiman D."/>
            <person name="Hepburn T."/>
            <person name="Howarth C."/>
            <person name="Jen D."/>
            <person name="Larson L."/>
            <person name="Mehta T."/>
            <person name="Neiman D."/>
            <person name="Pearson M."/>
            <person name="Roberts A."/>
            <person name="Saif S."/>
            <person name="Shea T."/>
            <person name="Shenoy N."/>
            <person name="Sisk P."/>
            <person name="Stolte C."/>
            <person name="Sykes S."/>
            <person name="Walk T."/>
            <person name="White J."/>
            <person name="Yandava C."/>
            <person name="Haas B."/>
            <person name="Nusbaum C."/>
            <person name="Birren B."/>
        </authorList>
    </citation>
    <scope>NUCLEOTIDE SEQUENCE</scope>
    <source>
        <strain evidence="1">ATCC 64411</strain>
    </source>
</reference>
<dbReference type="Proteomes" id="UP000011715">
    <property type="component" value="Unassembled WGS sequence"/>
</dbReference>
<evidence type="ECO:0000313" key="1">
    <source>
        <dbReference type="EMBL" id="KLU90903.1"/>
    </source>
</evidence>
<organism evidence="2 3">
    <name type="scientific">Magnaporthiopsis poae (strain ATCC 64411 / 73-15)</name>
    <name type="common">Kentucky bluegrass fungus</name>
    <name type="synonym">Magnaporthe poae</name>
    <dbReference type="NCBI Taxonomy" id="644358"/>
    <lineage>
        <taxon>Eukaryota</taxon>
        <taxon>Fungi</taxon>
        <taxon>Dikarya</taxon>
        <taxon>Ascomycota</taxon>
        <taxon>Pezizomycotina</taxon>
        <taxon>Sordariomycetes</taxon>
        <taxon>Sordariomycetidae</taxon>
        <taxon>Magnaporthales</taxon>
        <taxon>Magnaporthaceae</taxon>
        <taxon>Magnaporthiopsis</taxon>
    </lineage>
</organism>
<dbReference type="OrthoDB" id="10057496at2759"/>
<dbReference type="eggNOG" id="ENOG502SX1S">
    <property type="taxonomic scope" value="Eukaryota"/>
</dbReference>
<dbReference type="OMA" id="IEFTATH"/>
<accession>A0A0C4E9X8</accession>
<reference evidence="3" key="2">
    <citation type="submission" date="2010-05" db="EMBL/GenBank/DDBJ databases">
        <title>The genome sequence of Magnaporthe poae strain ATCC 64411.</title>
        <authorList>
            <person name="Ma L.-J."/>
            <person name="Dead R."/>
            <person name="Young S."/>
            <person name="Zeng Q."/>
            <person name="Koehrsen M."/>
            <person name="Alvarado L."/>
            <person name="Berlin A."/>
            <person name="Chapman S.B."/>
            <person name="Chen Z."/>
            <person name="Freedman E."/>
            <person name="Gellesch M."/>
            <person name="Goldberg J."/>
            <person name="Griggs A."/>
            <person name="Gujja S."/>
            <person name="Heilman E.R."/>
            <person name="Heiman D."/>
            <person name="Hepburn T."/>
            <person name="Howarth C."/>
            <person name="Jen D."/>
            <person name="Larson L."/>
            <person name="Mehta T."/>
            <person name="Neiman D."/>
            <person name="Pearson M."/>
            <person name="Roberts A."/>
            <person name="Saif S."/>
            <person name="Shea T."/>
            <person name="Shenoy N."/>
            <person name="Sisk P."/>
            <person name="Stolte C."/>
            <person name="Sykes S."/>
            <person name="Walk T."/>
            <person name="White J."/>
            <person name="Yandava C."/>
            <person name="Haas B."/>
            <person name="Nusbaum C."/>
            <person name="Birren B."/>
        </authorList>
    </citation>
    <scope>NUCLEOTIDE SEQUENCE [LARGE SCALE GENOMIC DNA]</scope>
    <source>
        <strain evidence="3">ATCC 64411 / 73-15</strain>
    </source>
</reference>
<dbReference type="EMBL" id="GL876976">
    <property type="protein sequence ID" value="KLU90903.1"/>
    <property type="molecule type" value="Genomic_DNA"/>
</dbReference>
<dbReference type="VEuPathDB" id="FungiDB:MAPG_09428"/>
<name>A0A0C4E9X8_MAGP6</name>
<evidence type="ECO:0000313" key="3">
    <source>
        <dbReference type="Proteomes" id="UP000011715"/>
    </source>
</evidence>
<sequence>MMGGMGGGPRPLMTPAGRPQYPYPVISADSPSANLTNSTGGVGCEPGYGYFFPPEHTKIHFLKTGPTPPWQLPPGTHIEFTATHVPCNITIGELLKGFGANNPNPQLNVVTEVICTGNGNWYKGMSFVSEVPGDMAKTLKSVGWDSTRNGLPGGSPVVYLYITKD</sequence>
<keyword evidence="3" id="KW-1185">Reference proteome</keyword>
<proteinExistence type="predicted"/>
<protein>
    <submittedName>
        <fullName evidence="1 2">Uncharacterized protein</fullName>
    </submittedName>
</protein>
<reference evidence="1" key="3">
    <citation type="submission" date="2011-03" db="EMBL/GenBank/DDBJ databases">
        <title>Annotation of Magnaporthe poae ATCC 64411.</title>
        <authorList>
            <person name="Ma L.-J."/>
            <person name="Dead R."/>
            <person name="Young S.K."/>
            <person name="Zeng Q."/>
            <person name="Gargeya S."/>
            <person name="Fitzgerald M."/>
            <person name="Haas B."/>
            <person name="Abouelleil A."/>
            <person name="Alvarado L."/>
            <person name="Arachchi H.M."/>
            <person name="Berlin A."/>
            <person name="Brown A."/>
            <person name="Chapman S.B."/>
            <person name="Chen Z."/>
            <person name="Dunbar C."/>
            <person name="Freedman E."/>
            <person name="Gearin G."/>
            <person name="Gellesch M."/>
            <person name="Goldberg J."/>
            <person name="Griggs A."/>
            <person name="Gujja S."/>
            <person name="Heiman D."/>
            <person name="Howarth C."/>
            <person name="Larson L."/>
            <person name="Lui A."/>
            <person name="MacDonald P.J.P."/>
            <person name="Mehta T."/>
            <person name="Montmayeur A."/>
            <person name="Murphy C."/>
            <person name="Neiman D."/>
            <person name="Pearson M."/>
            <person name="Priest M."/>
            <person name="Roberts A."/>
            <person name="Saif S."/>
            <person name="Shea T."/>
            <person name="Shenoy N."/>
            <person name="Sisk P."/>
            <person name="Stolte C."/>
            <person name="Sykes S."/>
            <person name="Yandava C."/>
            <person name="Wortman J."/>
            <person name="Nusbaum C."/>
            <person name="Birren B."/>
        </authorList>
    </citation>
    <scope>NUCLEOTIDE SEQUENCE</scope>
    <source>
        <strain evidence="1">ATCC 64411</strain>
    </source>
</reference>
<reference evidence="2" key="5">
    <citation type="submission" date="2015-06" db="UniProtKB">
        <authorList>
            <consortium name="EnsemblFungi"/>
        </authorList>
    </citation>
    <scope>IDENTIFICATION</scope>
    <source>
        <strain evidence="2">ATCC 64411</strain>
    </source>
</reference>
<reference evidence="2" key="4">
    <citation type="journal article" date="2015" name="G3 (Bethesda)">
        <title>Genome sequences of three phytopathogenic species of the Magnaporthaceae family of fungi.</title>
        <authorList>
            <person name="Okagaki L.H."/>
            <person name="Nunes C.C."/>
            <person name="Sailsbery J."/>
            <person name="Clay B."/>
            <person name="Brown D."/>
            <person name="John T."/>
            <person name="Oh Y."/>
            <person name="Young N."/>
            <person name="Fitzgerald M."/>
            <person name="Haas B.J."/>
            <person name="Zeng Q."/>
            <person name="Young S."/>
            <person name="Adiconis X."/>
            <person name="Fan L."/>
            <person name="Levin J.Z."/>
            <person name="Mitchell T.K."/>
            <person name="Okubara P.A."/>
            <person name="Farman M.L."/>
            <person name="Kohn L.M."/>
            <person name="Birren B."/>
            <person name="Ma L.-J."/>
            <person name="Dean R.A."/>
        </authorList>
    </citation>
    <scope>NUCLEOTIDE SEQUENCE</scope>
    <source>
        <strain evidence="2">ATCC 64411 / 73-15</strain>
    </source>
</reference>
<dbReference type="AlphaFoldDB" id="A0A0C4E9X8"/>
<gene>
    <name evidence="1" type="ORF">MAPG_09428</name>
</gene>
<dbReference type="EMBL" id="ADBL01002405">
    <property type="status" value="NOT_ANNOTATED_CDS"/>
    <property type="molecule type" value="Genomic_DNA"/>
</dbReference>
<dbReference type="STRING" id="644358.A0A0C4E9X8"/>
<dbReference type="EnsemblFungi" id="MAPG_09428T0">
    <property type="protein sequence ID" value="MAPG_09428T0"/>
    <property type="gene ID" value="MAPG_09428"/>
</dbReference>